<evidence type="ECO:0000256" key="3">
    <source>
        <dbReference type="SAM" id="SignalP"/>
    </source>
</evidence>
<dbReference type="SUPFAM" id="SSF53850">
    <property type="entry name" value="Periplasmic binding protein-like II"/>
    <property type="match status" value="1"/>
</dbReference>
<accession>R9PH54</accession>
<dbReference type="AlphaFoldDB" id="R9PH54"/>
<keyword evidence="6" id="KW-1185">Reference proteome</keyword>
<comment type="similarity">
    <text evidence="1">Belongs to the bacterial solute-binding protein 3 family.</text>
</comment>
<evidence type="ECO:0000313" key="6">
    <source>
        <dbReference type="Proteomes" id="UP000014461"/>
    </source>
</evidence>
<feature type="chain" id="PRO_5004478666" evidence="3">
    <location>
        <begin position="19"/>
        <end position="246"/>
    </location>
</feature>
<dbReference type="EMBL" id="BARX01000003">
    <property type="protein sequence ID" value="GAD00667.1"/>
    <property type="molecule type" value="Genomic_DNA"/>
</dbReference>
<dbReference type="Proteomes" id="UP000014461">
    <property type="component" value="Unassembled WGS sequence"/>
</dbReference>
<sequence>MRVLLLLGLCLLLNTAMAESRATWRVAYSTKQHLLSHDIMNLLVKEARVESVNYYLPFARRLRSLQLGQVDITAGLIKTEQREQDIYFLEPAYLSTARHYFVIRKSELRSLNQYSDLYPMRVGIKLGAKHFARFDQDHKLYKVKLNNQSECLKMLERKRVDVCLAGETGRHKALKSSLWAGKFKIAKFEVPYDSKVYIGISRQSSLYQQREKLEHLLNYLHYSGKLTSTIAHYYHSQQIPVPAMTN</sequence>
<dbReference type="PANTHER" id="PTHR35936:SF35">
    <property type="entry name" value="L-CYSTINE-BINDING PROTEIN TCYJ"/>
    <property type="match status" value="1"/>
</dbReference>
<evidence type="ECO:0000256" key="2">
    <source>
        <dbReference type="ARBA" id="ARBA00022729"/>
    </source>
</evidence>
<evidence type="ECO:0000313" key="5">
    <source>
        <dbReference type="EMBL" id="GAD00667.1"/>
    </source>
</evidence>
<feature type="domain" description="Solute-binding protein family 3/N-terminal" evidence="4">
    <location>
        <begin position="36"/>
        <end position="200"/>
    </location>
</feature>
<comment type="caution">
    <text evidence="5">The sequence shown here is derived from an EMBL/GenBank/DDBJ whole genome shotgun (WGS) entry which is preliminary data.</text>
</comment>
<dbReference type="STRING" id="1331007.AALB_0747"/>
<gene>
    <name evidence="5" type="ORF">AALB_0747</name>
</gene>
<dbReference type="Pfam" id="PF00497">
    <property type="entry name" value="SBP_bac_3"/>
    <property type="match status" value="1"/>
</dbReference>
<evidence type="ECO:0000259" key="4">
    <source>
        <dbReference type="Pfam" id="PF00497"/>
    </source>
</evidence>
<feature type="signal peptide" evidence="3">
    <location>
        <begin position="1"/>
        <end position="18"/>
    </location>
</feature>
<keyword evidence="2 3" id="KW-0732">Signal</keyword>
<name>R9PH54_AGAAL</name>
<protein>
    <submittedName>
        <fullName evidence="5">Extracellular solute-binding protein</fullName>
    </submittedName>
</protein>
<evidence type="ECO:0000256" key="1">
    <source>
        <dbReference type="ARBA" id="ARBA00010333"/>
    </source>
</evidence>
<dbReference type="PANTHER" id="PTHR35936">
    <property type="entry name" value="MEMBRANE-BOUND LYTIC MUREIN TRANSGLYCOSYLASE F"/>
    <property type="match status" value="1"/>
</dbReference>
<reference evidence="5" key="1">
    <citation type="journal article" date="2013" name="Genome Announc.">
        <title>Draft Genome Sequence of Agarivorans albus Strain MKT 106T, an Agarolytic Marine Bacterium.</title>
        <authorList>
            <person name="Yasuike M."/>
            <person name="Nakamura Y."/>
            <person name="Kai W."/>
            <person name="Fujiwara A."/>
            <person name="Fukui Y."/>
            <person name="Satomi M."/>
            <person name="Sano M."/>
        </authorList>
    </citation>
    <scope>NUCLEOTIDE SEQUENCE [LARGE SCALE GENOMIC DNA]</scope>
</reference>
<dbReference type="Gene3D" id="3.40.190.10">
    <property type="entry name" value="Periplasmic binding protein-like II"/>
    <property type="match status" value="2"/>
</dbReference>
<organism evidence="5 6">
    <name type="scientific">Agarivorans albus MKT 106</name>
    <dbReference type="NCBI Taxonomy" id="1331007"/>
    <lineage>
        <taxon>Bacteria</taxon>
        <taxon>Pseudomonadati</taxon>
        <taxon>Pseudomonadota</taxon>
        <taxon>Gammaproteobacteria</taxon>
        <taxon>Alteromonadales</taxon>
        <taxon>Alteromonadaceae</taxon>
        <taxon>Agarivorans</taxon>
    </lineage>
</organism>
<dbReference type="InterPro" id="IPR001638">
    <property type="entry name" value="Solute-binding_3/MltF_N"/>
</dbReference>
<proteinExistence type="inferred from homology"/>